<dbReference type="EMBL" id="KI925464">
    <property type="protein sequence ID" value="ETW76308.1"/>
    <property type="molecule type" value="Genomic_DNA"/>
</dbReference>
<dbReference type="HOGENOM" id="CLU_068522_0_0_1"/>
<evidence type="ECO:0000313" key="2">
    <source>
        <dbReference type="Proteomes" id="UP000030671"/>
    </source>
</evidence>
<dbReference type="GeneID" id="20668510"/>
<proteinExistence type="predicted"/>
<dbReference type="OrthoDB" id="440424at2759"/>
<name>W4JS01_HETIT</name>
<dbReference type="RefSeq" id="XP_009551232.1">
    <property type="nucleotide sequence ID" value="XM_009552937.1"/>
</dbReference>
<dbReference type="eggNOG" id="ENOG502STIY">
    <property type="taxonomic scope" value="Eukaryota"/>
</dbReference>
<accession>W4JS01</accession>
<dbReference type="InterPro" id="IPR038213">
    <property type="entry name" value="IFI6/IFI27-like_sf"/>
</dbReference>
<reference evidence="1 2" key="1">
    <citation type="journal article" date="2012" name="New Phytol.">
        <title>Insight into trade-off between wood decay and parasitism from the genome of a fungal forest pathogen.</title>
        <authorList>
            <person name="Olson A."/>
            <person name="Aerts A."/>
            <person name="Asiegbu F."/>
            <person name="Belbahri L."/>
            <person name="Bouzid O."/>
            <person name="Broberg A."/>
            <person name="Canback B."/>
            <person name="Coutinho P.M."/>
            <person name="Cullen D."/>
            <person name="Dalman K."/>
            <person name="Deflorio G."/>
            <person name="van Diepen L.T."/>
            <person name="Dunand C."/>
            <person name="Duplessis S."/>
            <person name="Durling M."/>
            <person name="Gonthier P."/>
            <person name="Grimwood J."/>
            <person name="Fossdal C.G."/>
            <person name="Hansson D."/>
            <person name="Henrissat B."/>
            <person name="Hietala A."/>
            <person name="Himmelstrand K."/>
            <person name="Hoffmeister D."/>
            <person name="Hogberg N."/>
            <person name="James T.Y."/>
            <person name="Karlsson M."/>
            <person name="Kohler A."/>
            <person name="Kues U."/>
            <person name="Lee Y.H."/>
            <person name="Lin Y.C."/>
            <person name="Lind M."/>
            <person name="Lindquist E."/>
            <person name="Lombard V."/>
            <person name="Lucas S."/>
            <person name="Lunden K."/>
            <person name="Morin E."/>
            <person name="Murat C."/>
            <person name="Park J."/>
            <person name="Raffaello T."/>
            <person name="Rouze P."/>
            <person name="Salamov A."/>
            <person name="Schmutz J."/>
            <person name="Solheim H."/>
            <person name="Stahlberg J."/>
            <person name="Velez H."/>
            <person name="de Vries R.P."/>
            <person name="Wiebenga A."/>
            <person name="Woodward S."/>
            <person name="Yakovlev I."/>
            <person name="Garbelotto M."/>
            <person name="Martin F."/>
            <person name="Grigoriev I.V."/>
            <person name="Stenlid J."/>
        </authorList>
    </citation>
    <scope>NUCLEOTIDE SEQUENCE [LARGE SCALE GENOMIC DNA]</scope>
    <source>
        <strain evidence="1 2">TC 32-1</strain>
    </source>
</reference>
<gene>
    <name evidence="1" type="ORF">HETIRDRAFT_174386</name>
</gene>
<protein>
    <submittedName>
        <fullName evidence="1">Uncharacterized protein</fullName>
    </submittedName>
</protein>
<keyword evidence="2" id="KW-1185">Reference proteome</keyword>
<dbReference type="KEGG" id="hir:HETIRDRAFT_174386"/>
<dbReference type="AlphaFoldDB" id="W4JS01"/>
<evidence type="ECO:0000313" key="1">
    <source>
        <dbReference type="EMBL" id="ETW76308.1"/>
    </source>
</evidence>
<dbReference type="Gene3D" id="6.10.110.10">
    <property type="match status" value="1"/>
</dbReference>
<sequence>MFGGYQDIYTSNIPNDFFERAKSMGNVLKKYATGLLDRVNAEYEAPVQAKVAEFRESLDRLAEGTTRLHDLGMSDFGEELARVLATIAQQIQDEFPPPDKAPSHERRVEMVDDVLQRVEEVLVHVAEAYGLPAERIREDLHDRILPHVKRLVVITGDLAEQHPVLLETLLFAAVGALIPESWFLRPLLNLFGFGPYGPVKGSAAAWAQRRFYGATVASRSWFAHLQSAAMRPRLPPGTGAAIGGAVGAGLSLFGCRARAR</sequence>
<organism evidence="1 2">
    <name type="scientific">Heterobasidion irregulare (strain TC 32-1)</name>
    <dbReference type="NCBI Taxonomy" id="747525"/>
    <lineage>
        <taxon>Eukaryota</taxon>
        <taxon>Fungi</taxon>
        <taxon>Dikarya</taxon>
        <taxon>Basidiomycota</taxon>
        <taxon>Agaricomycotina</taxon>
        <taxon>Agaricomycetes</taxon>
        <taxon>Russulales</taxon>
        <taxon>Bondarzewiaceae</taxon>
        <taxon>Heterobasidion</taxon>
        <taxon>Heterobasidion annosum species complex</taxon>
    </lineage>
</organism>
<dbReference type="Proteomes" id="UP000030671">
    <property type="component" value="Unassembled WGS sequence"/>
</dbReference>
<dbReference type="InParanoid" id="W4JS01"/>